<dbReference type="Pfam" id="PF12961">
    <property type="entry name" value="DUF3850"/>
    <property type="match status" value="1"/>
</dbReference>
<dbReference type="EMBL" id="CAFBMW010000016">
    <property type="protein sequence ID" value="CAB4943729.1"/>
    <property type="molecule type" value="Genomic_DNA"/>
</dbReference>
<dbReference type="Gene3D" id="2.30.130.30">
    <property type="entry name" value="Hypothetical protein"/>
    <property type="match status" value="1"/>
</dbReference>
<organism evidence="2">
    <name type="scientific">freshwater metagenome</name>
    <dbReference type="NCBI Taxonomy" id="449393"/>
    <lineage>
        <taxon>unclassified sequences</taxon>
        <taxon>metagenomes</taxon>
        <taxon>ecological metagenomes</taxon>
    </lineage>
</organism>
<protein>
    <submittedName>
        <fullName evidence="2">Unannotated protein</fullName>
    </submittedName>
</protein>
<proteinExistence type="predicted"/>
<gene>
    <name evidence="2" type="ORF">UFOPK3662_02091</name>
</gene>
<dbReference type="SUPFAM" id="SSF88697">
    <property type="entry name" value="PUA domain-like"/>
    <property type="match status" value="1"/>
</dbReference>
<evidence type="ECO:0000259" key="1">
    <source>
        <dbReference type="Pfam" id="PF12961"/>
    </source>
</evidence>
<dbReference type="InterPro" id="IPR039440">
    <property type="entry name" value="DUF3850"/>
</dbReference>
<feature type="domain" description="DUF3850" evidence="1">
    <location>
        <begin position="7"/>
        <end position="89"/>
    </location>
</feature>
<evidence type="ECO:0000313" key="2">
    <source>
        <dbReference type="EMBL" id="CAB4943729.1"/>
    </source>
</evidence>
<accession>A0A6J7JLT9</accession>
<dbReference type="InterPro" id="IPR015947">
    <property type="entry name" value="PUA-like_sf"/>
</dbReference>
<reference evidence="2" key="1">
    <citation type="submission" date="2020-05" db="EMBL/GenBank/DDBJ databases">
        <authorList>
            <person name="Chiriac C."/>
            <person name="Salcher M."/>
            <person name="Ghai R."/>
            <person name="Kavagutti S V."/>
        </authorList>
    </citation>
    <scope>NUCLEOTIDE SEQUENCE</scope>
</reference>
<dbReference type="AlphaFoldDB" id="A0A6J7JLT9"/>
<name>A0A6J7JLT9_9ZZZZ</name>
<sequence length="109" mass="12172">MNDSKTIHSLKSWPNFFGPIVAGDRRHELRRNDRGFRIGDEILLNEFDPALVAYTGRTCLVTITSITSSEFPCAVSDVGLNPDFCILTISLVSQDDRTDRQFLSSLAAH</sequence>